<feature type="transmembrane region" description="Helical" evidence="1">
    <location>
        <begin position="118"/>
        <end position="143"/>
    </location>
</feature>
<keyword evidence="1 2" id="KW-0560">Oxidoreductase</keyword>
<feature type="binding site" evidence="1">
    <location>
        <position position="104"/>
    </location>
    <ligand>
        <name>Fe cation</name>
        <dbReference type="ChEBI" id="CHEBI:24875"/>
    </ligand>
</feature>
<dbReference type="EC" id="1.13.11.63" evidence="1"/>
<dbReference type="Pfam" id="PF15461">
    <property type="entry name" value="BCD"/>
    <property type="match status" value="1"/>
</dbReference>
<keyword evidence="1" id="KW-1003">Cell membrane</keyword>
<organism evidence="2 3">
    <name type="scientific">Rhodobacter calidifons</name>
    <dbReference type="NCBI Taxonomy" id="2715277"/>
    <lineage>
        <taxon>Bacteria</taxon>
        <taxon>Pseudomonadati</taxon>
        <taxon>Pseudomonadota</taxon>
        <taxon>Alphaproteobacteria</taxon>
        <taxon>Rhodobacterales</taxon>
        <taxon>Rhodobacter group</taxon>
        <taxon>Rhodobacter</taxon>
    </lineage>
</organism>
<proteinExistence type="inferred from homology"/>
<dbReference type="GO" id="GO:0003834">
    <property type="term" value="F:beta-carotene 15,15'-dioxygenase activity"/>
    <property type="evidence" value="ECO:0007669"/>
    <property type="project" value="UniProtKB-EC"/>
</dbReference>
<feature type="transmembrane region" description="Helical" evidence="1">
    <location>
        <begin position="72"/>
        <end position="98"/>
    </location>
</feature>
<feature type="transmembrane region" description="Helical" evidence="1">
    <location>
        <begin position="227"/>
        <end position="246"/>
    </location>
</feature>
<feature type="transmembrane region" description="Helical" evidence="1">
    <location>
        <begin position="155"/>
        <end position="174"/>
    </location>
</feature>
<dbReference type="HAMAP" id="MF_02093">
    <property type="entry name" value="Beta_carotene_diox"/>
    <property type="match status" value="1"/>
</dbReference>
<gene>
    <name evidence="2" type="ORF">G8O29_16760</name>
</gene>
<sequence length="301" mass="31809">MIASPRWQAVLFGAVSVLALGFQITIQPDLILQLLLLAPLVAILGLPHGALDLPIAEAVWPLDGLRGKLRFVVIYLGLAAGVIVTWLLAPGFALVAFLTYSVLHFSDDWSKAASPLRWTGGVATIGAPALFYPEEVTILFAYLAPPSAAQFSATATAIAGSVGFCVFIGAMLLKPDTRGQAAVEQAILWGIGALLPPLVFFGVYFCGLHSIRHFNATIQSLPQTRRALGIAAFLSGLIILAAIFFVQNQTVGSSGPLPKDIVQAIFIGLAALTVPHMILIGRFNSLSGGRGNLKTRQSSGR</sequence>
<dbReference type="InterPro" id="IPR022270">
    <property type="entry name" value="Blh_diox"/>
</dbReference>
<comment type="cofactor">
    <cofactor evidence="1">
        <name>Fe(2+)</name>
        <dbReference type="ChEBI" id="CHEBI:29033"/>
    </cofactor>
</comment>
<comment type="similarity">
    <text evidence="1">Belongs to the Brp/Blh beta-carotene diooxygenase family.</text>
</comment>
<keyword evidence="1" id="KW-0812">Transmembrane</keyword>
<keyword evidence="1" id="KW-0472">Membrane</keyword>
<feature type="transmembrane region" description="Helical" evidence="1">
    <location>
        <begin position="186"/>
        <end position="206"/>
    </location>
</feature>
<comment type="function">
    <text evidence="1">Catalyzes the cleavage of beta-carotene at its central double bond (15,15') to yield two molecules of all-trans-retinal.</text>
</comment>
<feature type="transmembrane region" description="Helical" evidence="1">
    <location>
        <begin position="30"/>
        <end position="51"/>
    </location>
</feature>
<keyword evidence="1" id="KW-0479">Metal-binding</keyword>
<feature type="transmembrane region" description="Helical" evidence="1">
    <location>
        <begin position="261"/>
        <end position="280"/>
    </location>
</feature>
<feature type="binding site" evidence="1">
    <location>
        <position position="213"/>
    </location>
    <ligand>
        <name>Fe cation</name>
        <dbReference type="ChEBI" id="CHEBI:24875"/>
    </ligand>
</feature>
<comment type="subcellular location">
    <subcellularLocation>
        <location evidence="1">Cell membrane</location>
        <topology evidence="1">Multi-pass membrane protein</topology>
    </subcellularLocation>
</comment>
<evidence type="ECO:0000256" key="1">
    <source>
        <dbReference type="HAMAP-Rule" id="MF_02093"/>
    </source>
</evidence>
<keyword evidence="3" id="KW-1185">Reference proteome</keyword>
<evidence type="ECO:0000313" key="2">
    <source>
        <dbReference type="EMBL" id="NHB78368.1"/>
    </source>
</evidence>
<protein>
    <recommendedName>
        <fullName evidence="1">Probable beta-carotene 15,15'-dioxygenase</fullName>
        <ecNumber evidence="1">1.13.11.63</ecNumber>
    </recommendedName>
</protein>
<evidence type="ECO:0000313" key="3">
    <source>
        <dbReference type="Proteomes" id="UP001515660"/>
    </source>
</evidence>
<name>A0ABX0GB93_9RHOB</name>
<dbReference type="Proteomes" id="UP001515660">
    <property type="component" value="Unassembled WGS sequence"/>
</dbReference>
<dbReference type="NCBIfam" id="TIGR03753">
    <property type="entry name" value="blh_monoox"/>
    <property type="match status" value="1"/>
</dbReference>
<feature type="binding site" evidence="1">
    <location>
        <position position="48"/>
    </location>
    <ligand>
        <name>Fe cation</name>
        <dbReference type="ChEBI" id="CHEBI:24875"/>
    </ligand>
</feature>
<dbReference type="EMBL" id="JAANHS010000021">
    <property type="protein sequence ID" value="NHB78368.1"/>
    <property type="molecule type" value="Genomic_DNA"/>
</dbReference>
<keyword evidence="1" id="KW-1133">Transmembrane helix</keyword>
<feature type="binding site" evidence="1">
    <location>
        <position position="209"/>
    </location>
    <ligand>
        <name>Fe cation</name>
        <dbReference type="ChEBI" id="CHEBI:24875"/>
    </ligand>
</feature>
<comment type="catalytic activity">
    <reaction evidence="1">
        <text>all-trans-beta-carotene + O2 = 2 all-trans-retinal</text>
        <dbReference type="Rhea" id="RHEA:32887"/>
        <dbReference type="ChEBI" id="CHEBI:15379"/>
        <dbReference type="ChEBI" id="CHEBI:17579"/>
        <dbReference type="ChEBI" id="CHEBI:17898"/>
        <dbReference type="EC" id="1.13.11.63"/>
    </reaction>
</comment>
<feature type="transmembrane region" description="Helical" evidence="1">
    <location>
        <begin position="7"/>
        <end position="24"/>
    </location>
</feature>
<keyword evidence="1" id="KW-0408">Iron</keyword>
<accession>A0ABX0GB93</accession>
<dbReference type="RefSeq" id="WP_166404369.1">
    <property type="nucleotide sequence ID" value="NZ_JAANHS010000021.1"/>
</dbReference>
<comment type="caution">
    <text evidence="2">The sequence shown here is derived from an EMBL/GenBank/DDBJ whole genome shotgun (WGS) entry which is preliminary data.</text>
</comment>
<reference evidence="2 3" key="1">
    <citation type="journal article" date="2022" name="Microorganisms">
        <title>Genome Sequence and Characterization of a Xanthorhodopsin-Containing, Aerobic Anoxygenic Phototrophic Rhodobacter Species, Isolated from Mesophilic Conditions at Yellowstone National Park.</title>
        <authorList>
            <person name="Kyndt J.A."/>
            <person name="Robertson S."/>
            <person name="Shoffstall I.B."/>
            <person name="Ramaley R.F."/>
            <person name="Meyer T.E."/>
        </authorList>
    </citation>
    <scope>NUCLEOTIDE SEQUENCE [LARGE SCALE GENOMIC DNA]</scope>
    <source>
        <strain evidence="2 3">M37P</strain>
    </source>
</reference>
<keyword evidence="1" id="KW-0223">Dioxygenase</keyword>